<proteinExistence type="predicted"/>
<feature type="region of interest" description="Disordered" evidence="2">
    <location>
        <begin position="43"/>
        <end position="127"/>
    </location>
</feature>
<name>A0A1C4XL56_9ACTN</name>
<protein>
    <submittedName>
        <fullName evidence="4">Sortase family protein</fullName>
    </submittedName>
</protein>
<evidence type="ECO:0000313" key="5">
    <source>
        <dbReference type="Proteomes" id="UP000199504"/>
    </source>
</evidence>
<dbReference type="InterPro" id="IPR042001">
    <property type="entry name" value="Sortase_F"/>
</dbReference>
<evidence type="ECO:0000313" key="4">
    <source>
        <dbReference type="EMBL" id="SCF09240.1"/>
    </source>
</evidence>
<dbReference type="SUPFAM" id="SSF63817">
    <property type="entry name" value="Sortase"/>
    <property type="match status" value="1"/>
</dbReference>
<dbReference type="Proteomes" id="UP000199504">
    <property type="component" value="Unassembled WGS sequence"/>
</dbReference>
<dbReference type="AlphaFoldDB" id="A0A1C4XL56"/>
<accession>A0A1C4XL56</accession>
<keyword evidence="3" id="KW-1133">Transmembrane helix</keyword>
<organism evidence="4 5">
    <name type="scientific">Micromonospora mirobrigensis</name>
    <dbReference type="NCBI Taxonomy" id="262898"/>
    <lineage>
        <taxon>Bacteria</taxon>
        <taxon>Bacillati</taxon>
        <taxon>Actinomycetota</taxon>
        <taxon>Actinomycetes</taxon>
        <taxon>Micromonosporales</taxon>
        <taxon>Micromonosporaceae</taxon>
        <taxon>Micromonospora</taxon>
    </lineage>
</organism>
<dbReference type="GO" id="GO:0016787">
    <property type="term" value="F:hydrolase activity"/>
    <property type="evidence" value="ECO:0007669"/>
    <property type="project" value="UniProtKB-KW"/>
</dbReference>
<evidence type="ECO:0000256" key="2">
    <source>
        <dbReference type="SAM" id="MobiDB-lite"/>
    </source>
</evidence>
<dbReference type="NCBIfam" id="NF033748">
    <property type="entry name" value="class_F_sortase"/>
    <property type="match status" value="1"/>
</dbReference>
<dbReference type="Pfam" id="PF04203">
    <property type="entry name" value="Sortase"/>
    <property type="match status" value="1"/>
</dbReference>
<dbReference type="InterPro" id="IPR023365">
    <property type="entry name" value="Sortase_dom-sf"/>
</dbReference>
<feature type="compositionally biased region" description="Low complexity" evidence="2">
    <location>
        <begin position="103"/>
        <end position="119"/>
    </location>
</feature>
<reference evidence="5" key="1">
    <citation type="submission" date="2016-06" db="EMBL/GenBank/DDBJ databases">
        <authorList>
            <person name="Varghese N."/>
            <person name="Submissions Spin"/>
        </authorList>
    </citation>
    <scope>NUCLEOTIDE SEQUENCE [LARGE SCALE GENOMIC DNA]</scope>
    <source>
        <strain evidence="5">DSM 44830</strain>
    </source>
</reference>
<keyword evidence="5" id="KW-1185">Reference proteome</keyword>
<feature type="transmembrane region" description="Helical" evidence="3">
    <location>
        <begin position="20"/>
        <end position="41"/>
    </location>
</feature>
<keyword evidence="1" id="KW-0378">Hydrolase</keyword>
<evidence type="ECO:0000256" key="3">
    <source>
        <dbReference type="SAM" id="Phobius"/>
    </source>
</evidence>
<keyword evidence="3" id="KW-0812">Transmembrane</keyword>
<dbReference type="InterPro" id="IPR005754">
    <property type="entry name" value="Sortase"/>
</dbReference>
<dbReference type="CDD" id="cd05829">
    <property type="entry name" value="Sortase_F"/>
    <property type="match status" value="1"/>
</dbReference>
<sequence length="271" mass="27236">MVRSSDVTATPAGGRHGRPWRAAGAAVVVLLAMLGAGMIGASTRGTVPPPRPPQPLAQAGPTEAASLPPADQNGDVAQPPADVDGQAPDGTAPEGADPDTVDGTPAPGGATPAVAAPPALERSTPTTISIPRIGVNASIMSLGTNPDGTVQVPPLEQAMTAGWYSPGASPGEVGNAVVVGHVDSAKIGPAVFFDLGALQPGDTITVGRQDGRSATFTVDEVRSYPKTAFPTERVYGPNDRAGLRVVTCGGTFDQAARSYLDNVVVYATMTG</sequence>
<dbReference type="Gene3D" id="2.40.260.10">
    <property type="entry name" value="Sortase"/>
    <property type="match status" value="1"/>
</dbReference>
<dbReference type="EMBL" id="FMCX01000003">
    <property type="protein sequence ID" value="SCF09240.1"/>
    <property type="molecule type" value="Genomic_DNA"/>
</dbReference>
<keyword evidence="3" id="KW-0472">Membrane</keyword>
<dbReference type="STRING" id="262898.GA0070564_103181"/>
<evidence type="ECO:0000256" key="1">
    <source>
        <dbReference type="ARBA" id="ARBA00022801"/>
    </source>
</evidence>
<gene>
    <name evidence="4" type="ORF">GA0070564_103181</name>
</gene>